<evidence type="ECO:0000313" key="4">
    <source>
        <dbReference type="Proteomes" id="UP001346149"/>
    </source>
</evidence>
<dbReference type="GO" id="GO:0042910">
    <property type="term" value="F:xenobiotic transmembrane transporter activity"/>
    <property type="evidence" value="ECO:0007669"/>
    <property type="project" value="InterPro"/>
</dbReference>
<name>A0AAN7LH49_TRANT</name>
<proteinExistence type="inferred from homology"/>
<dbReference type="PANTHER" id="PTHR11206">
    <property type="entry name" value="MULTIDRUG RESISTANCE PROTEIN"/>
    <property type="match status" value="1"/>
</dbReference>
<dbReference type="InterPro" id="IPR002528">
    <property type="entry name" value="MATE_fam"/>
</dbReference>
<protein>
    <submittedName>
        <fullName evidence="3">Uncharacterized protein</fullName>
    </submittedName>
</protein>
<keyword evidence="2" id="KW-1133">Transmembrane helix</keyword>
<sequence length="97" mass="10329">MDDSLCAITIQRSCVNELGDGDPKGKASKFSVAVSLLTSTFVGLIFTAVILTTTKEFLEIFTKTGEVISATSKLGHNLAATIFFNSIQPVFCTESSC</sequence>
<dbReference type="EMBL" id="JAXQNO010000013">
    <property type="protein sequence ID" value="KAK4785340.1"/>
    <property type="molecule type" value="Genomic_DNA"/>
</dbReference>
<keyword evidence="4" id="KW-1185">Reference proteome</keyword>
<dbReference type="AlphaFoldDB" id="A0AAN7LH49"/>
<evidence type="ECO:0000256" key="2">
    <source>
        <dbReference type="SAM" id="Phobius"/>
    </source>
</evidence>
<comment type="caution">
    <text evidence="3">The sequence shown here is derived from an EMBL/GenBank/DDBJ whole genome shotgun (WGS) entry which is preliminary data.</text>
</comment>
<keyword evidence="2" id="KW-0472">Membrane</keyword>
<dbReference type="GO" id="GO:0015297">
    <property type="term" value="F:antiporter activity"/>
    <property type="evidence" value="ECO:0007669"/>
    <property type="project" value="InterPro"/>
</dbReference>
<dbReference type="Proteomes" id="UP001346149">
    <property type="component" value="Unassembled WGS sequence"/>
</dbReference>
<feature type="transmembrane region" description="Helical" evidence="2">
    <location>
        <begin position="30"/>
        <end position="51"/>
    </location>
</feature>
<accession>A0AAN7LH49</accession>
<comment type="similarity">
    <text evidence="1">Belongs to the multi antimicrobial extrusion (MATE) (TC 2.A.66.1) family.</text>
</comment>
<dbReference type="Pfam" id="PF01554">
    <property type="entry name" value="MatE"/>
    <property type="match status" value="1"/>
</dbReference>
<organism evidence="3 4">
    <name type="scientific">Trapa natans</name>
    <name type="common">Water chestnut</name>
    <dbReference type="NCBI Taxonomy" id="22666"/>
    <lineage>
        <taxon>Eukaryota</taxon>
        <taxon>Viridiplantae</taxon>
        <taxon>Streptophyta</taxon>
        <taxon>Embryophyta</taxon>
        <taxon>Tracheophyta</taxon>
        <taxon>Spermatophyta</taxon>
        <taxon>Magnoliopsida</taxon>
        <taxon>eudicotyledons</taxon>
        <taxon>Gunneridae</taxon>
        <taxon>Pentapetalae</taxon>
        <taxon>rosids</taxon>
        <taxon>malvids</taxon>
        <taxon>Myrtales</taxon>
        <taxon>Lythraceae</taxon>
        <taxon>Trapa</taxon>
    </lineage>
</organism>
<evidence type="ECO:0000256" key="1">
    <source>
        <dbReference type="ARBA" id="ARBA00010199"/>
    </source>
</evidence>
<evidence type="ECO:0000313" key="3">
    <source>
        <dbReference type="EMBL" id="KAK4785340.1"/>
    </source>
</evidence>
<keyword evidence="2" id="KW-0812">Transmembrane</keyword>
<dbReference type="GO" id="GO:0016020">
    <property type="term" value="C:membrane"/>
    <property type="evidence" value="ECO:0007669"/>
    <property type="project" value="InterPro"/>
</dbReference>
<gene>
    <name evidence="3" type="ORF">SAY86_002029</name>
</gene>
<reference evidence="3 4" key="1">
    <citation type="journal article" date="2023" name="Hortic Res">
        <title>Pangenome of water caltrop reveals structural variations and asymmetric subgenome divergence after allopolyploidization.</title>
        <authorList>
            <person name="Zhang X."/>
            <person name="Chen Y."/>
            <person name="Wang L."/>
            <person name="Yuan Y."/>
            <person name="Fang M."/>
            <person name="Shi L."/>
            <person name="Lu R."/>
            <person name="Comes H.P."/>
            <person name="Ma Y."/>
            <person name="Chen Y."/>
            <person name="Huang G."/>
            <person name="Zhou Y."/>
            <person name="Zheng Z."/>
            <person name="Qiu Y."/>
        </authorList>
    </citation>
    <scope>NUCLEOTIDE SEQUENCE [LARGE SCALE GENOMIC DNA]</scope>
    <source>
        <strain evidence="3">F231</strain>
    </source>
</reference>